<dbReference type="Proteomes" id="UP001151760">
    <property type="component" value="Unassembled WGS sequence"/>
</dbReference>
<dbReference type="InterPro" id="IPR056690">
    <property type="entry name" value="DUF7788"/>
</dbReference>
<dbReference type="PANTHER" id="PTHR31373:SF27">
    <property type="entry name" value="TROVE DOMAIN-CONTAINING PROTEIN"/>
    <property type="match status" value="1"/>
</dbReference>
<feature type="domain" description="DUF7788" evidence="1">
    <location>
        <begin position="1"/>
        <end position="36"/>
    </location>
</feature>
<comment type="caution">
    <text evidence="2">The sequence shown here is derived from an EMBL/GenBank/DDBJ whole genome shotgun (WGS) entry which is preliminary data.</text>
</comment>
<gene>
    <name evidence="2" type="ORF">Tco_1124011</name>
</gene>
<sequence>MVKRVFVFSDMEFDKASLRPCETDYEAIQRKFNSSGGFSKNLLTLFLKGGRVINPKDVPQRSGSNPKEIMAAAISEELYQKLLVCDRCGILSLCTINGSIWMHLSVVVKDS</sequence>
<dbReference type="InterPro" id="IPR011205">
    <property type="entry name" value="UCP015417_vWA"/>
</dbReference>
<reference evidence="2" key="2">
    <citation type="submission" date="2022-01" db="EMBL/GenBank/DDBJ databases">
        <authorList>
            <person name="Yamashiro T."/>
            <person name="Shiraishi A."/>
            <person name="Satake H."/>
            <person name="Nakayama K."/>
        </authorList>
    </citation>
    <scope>NUCLEOTIDE SEQUENCE</scope>
</reference>
<dbReference type="Pfam" id="PF25043">
    <property type="entry name" value="DUF7788"/>
    <property type="match status" value="1"/>
</dbReference>
<name>A0ABQ5J623_9ASTR</name>
<keyword evidence="3" id="KW-1185">Reference proteome</keyword>
<proteinExistence type="predicted"/>
<dbReference type="PANTHER" id="PTHR31373">
    <property type="entry name" value="OS06G0652100 PROTEIN"/>
    <property type="match status" value="1"/>
</dbReference>
<accession>A0ABQ5J623</accession>
<dbReference type="EMBL" id="BQNB010021554">
    <property type="protein sequence ID" value="GJU07581.1"/>
    <property type="molecule type" value="Genomic_DNA"/>
</dbReference>
<evidence type="ECO:0000259" key="1">
    <source>
        <dbReference type="Pfam" id="PF25043"/>
    </source>
</evidence>
<reference evidence="2" key="1">
    <citation type="journal article" date="2022" name="Int. J. Mol. Sci.">
        <title>Draft Genome of Tanacetum Coccineum: Genomic Comparison of Closely Related Tanacetum-Family Plants.</title>
        <authorList>
            <person name="Yamashiro T."/>
            <person name="Shiraishi A."/>
            <person name="Nakayama K."/>
            <person name="Satake H."/>
        </authorList>
    </citation>
    <scope>NUCLEOTIDE SEQUENCE</scope>
</reference>
<evidence type="ECO:0000313" key="3">
    <source>
        <dbReference type="Proteomes" id="UP001151760"/>
    </source>
</evidence>
<protein>
    <recommendedName>
        <fullName evidence="1">DUF7788 domain-containing protein</fullName>
    </recommendedName>
</protein>
<evidence type="ECO:0000313" key="2">
    <source>
        <dbReference type="EMBL" id="GJU07581.1"/>
    </source>
</evidence>
<organism evidence="2 3">
    <name type="scientific">Tanacetum coccineum</name>
    <dbReference type="NCBI Taxonomy" id="301880"/>
    <lineage>
        <taxon>Eukaryota</taxon>
        <taxon>Viridiplantae</taxon>
        <taxon>Streptophyta</taxon>
        <taxon>Embryophyta</taxon>
        <taxon>Tracheophyta</taxon>
        <taxon>Spermatophyta</taxon>
        <taxon>Magnoliopsida</taxon>
        <taxon>eudicotyledons</taxon>
        <taxon>Gunneridae</taxon>
        <taxon>Pentapetalae</taxon>
        <taxon>asterids</taxon>
        <taxon>campanulids</taxon>
        <taxon>Asterales</taxon>
        <taxon>Asteraceae</taxon>
        <taxon>Asteroideae</taxon>
        <taxon>Anthemideae</taxon>
        <taxon>Anthemidinae</taxon>
        <taxon>Tanacetum</taxon>
    </lineage>
</organism>